<feature type="region of interest" description="Disordered" evidence="1">
    <location>
        <begin position="1"/>
        <end position="69"/>
    </location>
</feature>
<sequence>MSKARARERKKKRLARAHETGAGTIPAAVAEQKHNTGKFNPQLNKGGKGGGGKNIPNLAASSRGAARSG</sequence>
<protein>
    <submittedName>
        <fullName evidence="2">Uncharacterized protein</fullName>
    </submittedName>
</protein>
<proteinExistence type="predicted"/>
<evidence type="ECO:0000256" key="1">
    <source>
        <dbReference type="SAM" id="MobiDB-lite"/>
    </source>
</evidence>
<dbReference type="AlphaFoldDB" id="A0A3B1BDT8"/>
<name>A0A3B1BDT8_9ZZZZ</name>
<feature type="compositionally biased region" description="Low complexity" evidence="1">
    <location>
        <begin position="59"/>
        <end position="69"/>
    </location>
</feature>
<feature type="compositionally biased region" description="Basic residues" evidence="1">
    <location>
        <begin position="1"/>
        <end position="15"/>
    </location>
</feature>
<accession>A0A3B1BDT8</accession>
<organism evidence="2">
    <name type="scientific">hydrothermal vent metagenome</name>
    <dbReference type="NCBI Taxonomy" id="652676"/>
    <lineage>
        <taxon>unclassified sequences</taxon>
        <taxon>metagenomes</taxon>
        <taxon>ecological metagenomes</taxon>
    </lineage>
</organism>
<dbReference type="EMBL" id="UOFW01000242">
    <property type="protein sequence ID" value="VAX08560.1"/>
    <property type="molecule type" value="Genomic_DNA"/>
</dbReference>
<reference evidence="2" key="1">
    <citation type="submission" date="2018-06" db="EMBL/GenBank/DDBJ databases">
        <authorList>
            <person name="Zhirakovskaya E."/>
        </authorList>
    </citation>
    <scope>NUCLEOTIDE SEQUENCE</scope>
</reference>
<gene>
    <name evidence="2" type="ORF">MNBD_ALPHA03-12</name>
</gene>
<evidence type="ECO:0000313" key="2">
    <source>
        <dbReference type="EMBL" id="VAX08560.1"/>
    </source>
</evidence>